<protein>
    <submittedName>
        <fullName evidence="3">Efflux RND transporter periplasmic adaptor subunit</fullName>
    </submittedName>
</protein>
<dbReference type="Gene3D" id="2.40.50.100">
    <property type="match status" value="1"/>
</dbReference>
<dbReference type="Gene3D" id="2.40.30.170">
    <property type="match status" value="1"/>
</dbReference>
<evidence type="ECO:0000259" key="2">
    <source>
        <dbReference type="Pfam" id="PF25954"/>
    </source>
</evidence>
<comment type="similarity">
    <text evidence="1">Belongs to the membrane fusion protein (MFP) (TC 8.A.1) family.</text>
</comment>
<dbReference type="NCBIfam" id="TIGR01730">
    <property type="entry name" value="RND_mfp"/>
    <property type="match status" value="1"/>
</dbReference>
<organism evidence="3 4">
    <name type="scientific">Gemmobacter lutimaris</name>
    <dbReference type="NCBI Taxonomy" id="2306023"/>
    <lineage>
        <taxon>Bacteria</taxon>
        <taxon>Pseudomonadati</taxon>
        <taxon>Pseudomonadota</taxon>
        <taxon>Alphaproteobacteria</taxon>
        <taxon>Rhodobacterales</taxon>
        <taxon>Paracoccaceae</taxon>
        <taxon>Gemmobacter</taxon>
    </lineage>
</organism>
<evidence type="ECO:0000313" key="3">
    <source>
        <dbReference type="EMBL" id="RID90099.1"/>
    </source>
</evidence>
<dbReference type="Pfam" id="PF25954">
    <property type="entry name" value="Beta-barrel_RND_2"/>
    <property type="match status" value="1"/>
</dbReference>
<dbReference type="PANTHER" id="PTHR30469">
    <property type="entry name" value="MULTIDRUG RESISTANCE PROTEIN MDTA"/>
    <property type="match status" value="1"/>
</dbReference>
<dbReference type="Proteomes" id="UP000266649">
    <property type="component" value="Unassembled WGS sequence"/>
</dbReference>
<accession>A0A398BHT0</accession>
<reference evidence="3 4" key="1">
    <citation type="submission" date="2018-09" db="EMBL/GenBank/DDBJ databases">
        <title>Gemmobacter lutimaris sp. nov., a marine bacterium isolated from tidal flat.</title>
        <authorList>
            <person name="Lee D.W."/>
            <person name="Yoo Y."/>
            <person name="Kim J.-J."/>
            <person name="Kim B.S."/>
        </authorList>
    </citation>
    <scope>NUCLEOTIDE SEQUENCE [LARGE SCALE GENOMIC DNA]</scope>
    <source>
        <strain evidence="3 4">YJ-T1-11</strain>
    </source>
</reference>
<proteinExistence type="inferred from homology"/>
<dbReference type="AlphaFoldDB" id="A0A398BHT0"/>
<dbReference type="EMBL" id="QXXQ01000017">
    <property type="protein sequence ID" value="RID90099.1"/>
    <property type="molecule type" value="Genomic_DNA"/>
</dbReference>
<evidence type="ECO:0000313" key="4">
    <source>
        <dbReference type="Proteomes" id="UP000266649"/>
    </source>
</evidence>
<comment type="caution">
    <text evidence="3">The sequence shown here is derived from an EMBL/GenBank/DDBJ whole genome shotgun (WGS) entry which is preliminary data.</text>
</comment>
<dbReference type="Gene3D" id="1.10.287.470">
    <property type="entry name" value="Helix hairpin bin"/>
    <property type="match status" value="1"/>
</dbReference>
<feature type="domain" description="CusB-like beta-barrel" evidence="2">
    <location>
        <begin position="269"/>
        <end position="340"/>
    </location>
</feature>
<name>A0A398BHT0_9RHOB</name>
<dbReference type="GO" id="GO:0015562">
    <property type="term" value="F:efflux transmembrane transporter activity"/>
    <property type="evidence" value="ECO:0007669"/>
    <property type="project" value="TreeGrafter"/>
</dbReference>
<dbReference type="SUPFAM" id="SSF111369">
    <property type="entry name" value="HlyD-like secretion proteins"/>
    <property type="match status" value="1"/>
</dbReference>
<keyword evidence="4" id="KW-1185">Reference proteome</keyword>
<dbReference type="InterPro" id="IPR006143">
    <property type="entry name" value="RND_pump_MFP"/>
</dbReference>
<sequence>MDTLEHTSPRFADALRSLTLTASPETRPSPGRPVWRWTLLAAALASAALTALAAGNSLSWREAPPTAPEAMAGLPVAMAMPAPGPVRQEITGSGYVVAPNETTVFSRTEGRIIAVPVQTGDRVAAGQVLITLADAAAGFGLEQAQAGRTAAELALAAREIELKQAEAALARQTALAASQAVARAQVDEARSRRDLAANAVLMARQAVDEAALAVRIAAERVADLTIRAPIAGTVTRLNAHVGDTVLARAEGVRAGDSLATITDTTRMVIDADVAETGIAGLRPGLRGEATLDGYPDQPFKVEILRIAPVISAEKGTVSLRMSLTGPPAGIRPAMAARLRIFTGTEGAGE</sequence>
<gene>
    <name evidence="3" type="ORF">D2N39_19615</name>
</gene>
<dbReference type="GO" id="GO:1990281">
    <property type="term" value="C:efflux pump complex"/>
    <property type="evidence" value="ECO:0007669"/>
    <property type="project" value="TreeGrafter"/>
</dbReference>
<dbReference type="InterPro" id="IPR058792">
    <property type="entry name" value="Beta-barrel_RND_2"/>
</dbReference>
<dbReference type="PANTHER" id="PTHR30469:SF38">
    <property type="entry name" value="HLYD FAMILY SECRETION PROTEIN"/>
    <property type="match status" value="1"/>
</dbReference>
<evidence type="ECO:0000256" key="1">
    <source>
        <dbReference type="ARBA" id="ARBA00009477"/>
    </source>
</evidence>